<accession>A0A6V8LY82</accession>
<comment type="catalytic activity">
    <reaction evidence="5 6">
        <text>adenine + H2O + H(+) = hypoxanthine + NH4(+)</text>
        <dbReference type="Rhea" id="RHEA:23688"/>
        <dbReference type="ChEBI" id="CHEBI:15377"/>
        <dbReference type="ChEBI" id="CHEBI:15378"/>
        <dbReference type="ChEBI" id="CHEBI:16708"/>
        <dbReference type="ChEBI" id="CHEBI:17368"/>
        <dbReference type="ChEBI" id="CHEBI:28938"/>
        <dbReference type="EC" id="3.5.4.2"/>
    </reaction>
</comment>
<comment type="caution">
    <text evidence="9">The sequence shown here is derived from an EMBL/GenBank/DDBJ whole genome shotgun (WGS) entry which is preliminary data.</text>
</comment>
<dbReference type="Pfam" id="PF01979">
    <property type="entry name" value="Amidohydro_1"/>
    <property type="match status" value="1"/>
</dbReference>
<dbReference type="InterPro" id="IPR006680">
    <property type="entry name" value="Amidohydro-rel"/>
</dbReference>
<evidence type="ECO:0000313" key="9">
    <source>
        <dbReference type="EMBL" id="GFK95551.1"/>
    </source>
</evidence>
<evidence type="ECO:0000256" key="3">
    <source>
        <dbReference type="ARBA" id="ARBA00022801"/>
    </source>
</evidence>
<keyword evidence="4 6" id="KW-0464">Manganese</keyword>
<evidence type="ECO:0000259" key="8">
    <source>
        <dbReference type="Pfam" id="PF13382"/>
    </source>
</evidence>
<dbReference type="RefSeq" id="WP_173086657.1">
    <property type="nucleotide sequence ID" value="NZ_BLTE01000018.1"/>
</dbReference>
<evidence type="ECO:0000256" key="1">
    <source>
        <dbReference type="ARBA" id="ARBA00006773"/>
    </source>
</evidence>
<sequence length="579" mass="62215">MEFDSTVAFLTRRIGLALGEEPVDLLLKNTRLVNVLSGDIHEADIAVSDGVVVGFGDYEARQVVDCQGRYACPGLIDGHIHIESTLLTPWEFARAAAPRGTCAVVWDPHEIANVLGRQGIEDMLANTERCPLTFFIMASSCVPATTMETSGAAVTAEDIAWLVQRHHDRVLGLAELMNYPGLLAKDPSVLAKIAACHCAVIDGHAPLVSGKALNAYVLAGPSSDHECTDLDEALEKLRKGMHLFMREGSDEKNLADLIAAVNPHNAQNISMVCDDRDPFDLTTNGHMDHNVRMAVRLGVDPLRAVQMASINTARHFGMRGRGAVAPGYRADVVLLDDLEEFRIWKCFLAGEEVPPGGFAPQGRVTAVNTVCLSTPGGRLGAEDFAIIQVKDEVRCIGVIPGQIVTKSVAVRPRMADGFAHADPAQDLAKLAVVERHGKGGHIALGFMQGLGMARGAIAGTVAHDSHNLVVAGVCDEDMALAGNVLAEAGGGYCVVADGEVLALLKLPYAGLMSLKPLEYVVRDYERLRAAFTRVALNKANYTHPFMALSFSSLPVIPELKLTDKGLVDVNRFEVVDLWL</sequence>
<comment type="cofactor">
    <cofactor evidence="6">
        <name>Mn(2+)</name>
        <dbReference type="ChEBI" id="CHEBI:29035"/>
    </cofactor>
</comment>
<evidence type="ECO:0000313" key="10">
    <source>
        <dbReference type="Proteomes" id="UP000494245"/>
    </source>
</evidence>
<dbReference type="PANTHER" id="PTHR11113">
    <property type="entry name" value="N-ACETYLGLUCOSAMINE-6-PHOSPHATE DEACETYLASE"/>
    <property type="match status" value="1"/>
</dbReference>
<evidence type="ECO:0000256" key="6">
    <source>
        <dbReference type="HAMAP-Rule" id="MF_01518"/>
    </source>
</evidence>
<dbReference type="NCBIfam" id="TIGR01178">
    <property type="entry name" value="ade"/>
    <property type="match status" value="1"/>
</dbReference>
<reference evidence="9 10" key="1">
    <citation type="submission" date="2020-04" db="EMBL/GenBank/DDBJ databases">
        <authorList>
            <consortium name="Desulfovibrio sp. FSS-1 genome sequencing consortium"/>
            <person name="Shimoshige H."/>
            <person name="Kobayashi H."/>
            <person name="Maekawa T."/>
        </authorList>
    </citation>
    <scope>NUCLEOTIDE SEQUENCE [LARGE SCALE GENOMIC DNA]</scope>
    <source>
        <strain evidence="9 10">SIID29052-01</strain>
    </source>
</reference>
<dbReference type="Pfam" id="PF13382">
    <property type="entry name" value="Adenine_deam_C"/>
    <property type="match status" value="1"/>
</dbReference>
<comment type="similarity">
    <text evidence="1 6">Belongs to the metallo-dependent hydrolases superfamily. Adenine deaminase family.</text>
</comment>
<keyword evidence="3 6" id="KW-0378">Hydrolase</keyword>
<name>A0A6V8LY82_9BACT</name>
<dbReference type="GO" id="GO:0006146">
    <property type="term" value="P:adenine catabolic process"/>
    <property type="evidence" value="ECO:0007669"/>
    <property type="project" value="InterPro"/>
</dbReference>
<evidence type="ECO:0000256" key="5">
    <source>
        <dbReference type="ARBA" id="ARBA00047720"/>
    </source>
</evidence>
<dbReference type="InterPro" id="IPR032466">
    <property type="entry name" value="Metal_Hydrolase"/>
</dbReference>
<keyword evidence="10" id="KW-1185">Reference proteome</keyword>
<evidence type="ECO:0000256" key="4">
    <source>
        <dbReference type="ARBA" id="ARBA00023211"/>
    </source>
</evidence>
<protein>
    <recommendedName>
        <fullName evidence="2 6">Adenine deaminase</fullName>
        <shortName evidence="6">Adenase</shortName>
        <shortName evidence="6">Adenine aminase</shortName>
        <ecNumber evidence="2 6">3.5.4.2</ecNumber>
    </recommendedName>
</protein>
<dbReference type="EC" id="3.5.4.2" evidence="2 6"/>
<evidence type="ECO:0000259" key="7">
    <source>
        <dbReference type="Pfam" id="PF01979"/>
    </source>
</evidence>
<organism evidence="9 10">
    <name type="scientific">Fundidesulfovibrio magnetotacticus</name>
    <dbReference type="NCBI Taxonomy" id="2730080"/>
    <lineage>
        <taxon>Bacteria</taxon>
        <taxon>Pseudomonadati</taxon>
        <taxon>Thermodesulfobacteriota</taxon>
        <taxon>Desulfovibrionia</taxon>
        <taxon>Desulfovibrionales</taxon>
        <taxon>Desulfovibrionaceae</taxon>
        <taxon>Fundidesulfovibrio</taxon>
    </lineage>
</organism>
<dbReference type="InterPro" id="IPR011059">
    <property type="entry name" value="Metal-dep_hydrolase_composite"/>
</dbReference>
<dbReference type="AlphaFoldDB" id="A0A6V8LY82"/>
<dbReference type="InterPro" id="IPR006679">
    <property type="entry name" value="Adenine_deam"/>
</dbReference>
<feature type="domain" description="Amidohydrolase-related" evidence="7">
    <location>
        <begin position="71"/>
        <end position="340"/>
    </location>
</feature>
<dbReference type="InterPro" id="IPR026912">
    <property type="entry name" value="Adenine_deam_C"/>
</dbReference>
<dbReference type="PANTHER" id="PTHR11113:SF2">
    <property type="entry name" value="ADENINE DEAMINASE"/>
    <property type="match status" value="1"/>
</dbReference>
<evidence type="ECO:0000256" key="2">
    <source>
        <dbReference type="ARBA" id="ARBA00012782"/>
    </source>
</evidence>
<dbReference type="Proteomes" id="UP000494245">
    <property type="component" value="Unassembled WGS sequence"/>
</dbReference>
<dbReference type="Gene3D" id="2.30.40.10">
    <property type="entry name" value="Urease, subunit C, domain 1"/>
    <property type="match status" value="1"/>
</dbReference>
<dbReference type="EMBL" id="BLTE01000018">
    <property type="protein sequence ID" value="GFK95551.1"/>
    <property type="molecule type" value="Genomic_DNA"/>
</dbReference>
<dbReference type="SUPFAM" id="SSF51556">
    <property type="entry name" value="Metallo-dependent hydrolases"/>
    <property type="match status" value="1"/>
</dbReference>
<dbReference type="GO" id="GO:0000034">
    <property type="term" value="F:adenine deaminase activity"/>
    <property type="evidence" value="ECO:0007669"/>
    <property type="project" value="UniProtKB-UniRule"/>
</dbReference>
<dbReference type="Gene3D" id="3.20.20.140">
    <property type="entry name" value="Metal-dependent hydrolases"/>
    <property type="match status" value="1"/>
</dbReference>
<dbReference type="HAMAP" id="MF_01518">
    <property type="entry name" value="Adenine_deamin"/>
    <property type="match status" value="1"/>
</dbReference>
<dbReference type="SUPFAM" id="SSF51338">
    <property type="entry name" value="Composite domain of metallo-dependent hydrolases"/>
    <property type="match status" value="1"/>
</dbReference>
<feature type="domain" description="Adenine deaminase C-terminal" evidence="8">
    <location>
        <begin position="402"/>
        <end position="573"/>
    </location>
</feature>
<proteinExistence type="inferred from homology"/>
<gene>
    <name evidence="9" type="primary">adeC</name>
    <name evidence="6" type="synonym">ade</name>
    <name evidence="9" type="ORF">NNJEOMEG_03418</name>
</gene>
<reference evidence="9 10" key="2">
    <citation type="submission" date="2020-05" db="EMBL/GenBank/DDBJ databases">
        <title>Draft genome sequence of Desulfovibrio sp. strainFSS-1.</title>
        <authorList>
            <person name="Shimoshige H."/>
            <person name="Kobayashi H."/>
            <person name="Maekawa T."/>
        </authorList>
    </citation>
    <scope>NUCLEOTIDE SEQUENCE [LARGE SCALE GENOMIC DNA]</scope>
    <source>
        <strain evidence="9 10">SIID29052-01</strain>
    </source>
</reference>
<dbReference type="CDD" id="cd01295">
    <property type="entry name" value="AdeC"/>
    <property type="match status" value="1"/>
</dbReference>